<feature type="compositionally biased region" description="Pro residues" evidence="1">
    <location>
        <begin position="280"/>
        <end position="291"/>
    </location>
</feature>
<name>A0A8H4LL88_9HYPO</name>
<gene>
    <name evidence="2" type="ORF">FALBO_1800</name>
</gene>
<proteinExistence type="predicted"/>
<dbReference type="OrthoDB" id="3357341at2759"/>
<dbReference type="EMBL" id="JAADYS010000229">
    <property type="protein sequence ID" value="KAF4471281.1"/>
    <property type="molecule type" value="Genomic_DNA"/>
</dbReference>
<feature type="compositionally biased region" description="Basic and acidic residues" evidence="1">
    <location>
        <begin position="316"/>
        <end position="365"/>
    </location>
</feature>
<dbReference type="Proteomes" id="UP000554235">
    <property type="component" value="Unassembled WGS sequence"/>
</dbReference>
<dbReference type="AlphaFoldDB" id="A0A8H4LL88"/>
<organism evidence="2 3">
    <name type="scientific">Fusarium albosuccineum</name>
    <dbReference type="NCBI Taxonomy" id="1237068"/>
    <lineage>
        <taxon>Eukaryota</taxon>
        <taxon>Fungi</taxon>
        <taxon>Dikarya</taxon>
        <taxon>Ascomycota</taxon>
        <taxon>Pezizomycotina</taxon>
        <taxon>Sordariomycetes</taxon>
        <taxon>Hypocreomycetidae</taxon>
        <taxon>Hypocreales</taxon>
        <taxon>Nectriaceae</taxon>
        <taxon>Fusarium</taxon>
        <taxon>Fusarium decemcellulare species complex</taxon>
    </lineage>
</organism>
<evidence type="ECO:0000313" key="2">
    <source>
        <dbReference type="EMBL" id="KAF4471281.1"/>
    </source>
</evidence>
<sequence length="433" mass="48207">MLDENLPTYRFKPSSENAFNTILYFSHNGSNPAPEYLLKRPSPFDATGQYAIGLLDSQNTSVIYGEVLIKPDWVQPTLSAAEVRAQNGNPPPKTPVTPDNFAVSLYNPDQAISVKQNQGSWGKSDVWEFELPERSFKLPSASQIDQETDGPTLAELVPKIVFRWKRDGCLSKDMTCYMTGKSVGGKKSKEPDITVAFFRAKHDSTLTIYEPNMARVEIEDRRGLEIALLLSAESIRDLYLNPRSDVFNLGAPTSNRRRQTRAGSPPGPAMSGAMGNARPSSPPRAQAPPAQPANNEAQRQAEIEAETRRVQAMVAEEERKTREREKQEEQERKRIQKMLEKEEKERRKREAEIDQETERLRREYGMDGQDFANRASPPNTSPRLPRRPTFASGALNPSGQPNLPPRPNSVGPDPYQPSSTALCASTTPSTGGP</sequence>
<protein>
    <submittedName>
        <fullName evidence="2">Uncharacterized protein</fullName>
    </submittedName>
</protein>
<evidence type="ECO:0000256" key="1">
    <source>
        <dbReference type="SAM" id="MobiDB-lite"/>
    </source>
</evidence>
<feature type="compositionally biased region" description="Basic and acidic residues" evidence="1">
    <location>
        <begin position="299"/>
        <end position="309"/>
    </location>
</feature>
<accession>A0A8H4LL88</accession>
<reference evidence="2 3" key="1">
    <citation type="submission" date="2020-01" db="EMBL/GenBank/DDBJ databases">
        <title>Identification and distribution of gene clusters putatively required for synthesis of sphingolipid metabolism inhibitors in phylogenetically diverse species of the filamentous fungus Fusarium.</title>
        <authorList>
            <person name="Kim H.-S."/>
            <person name="Busman M."/>
            <person name="Brown D.W."/>
            <person name="Divon H."/>
            <person name="Uhlig S."/>
            <person name="Proctor R.H."/>
        </authorList>
    </citation>
    <scope>NUCLEOTIDE SEQUENCE [LARGE SCALE GENOMIC DNA]</scope>
    <source>
        <strain evidence="2 3">NRRL 20459</strain>
    </source>
</reference>
<keyword evidence="3" id="KW-1185">Reference proteome</keyword>
<comment type="caution">
    <text evidence="2">The sequence shown here is derived from an EMBL/GenBank/DDBJ whole genome shotgun (WGS) entry which is preliminary data.</text>
</comment>
<feature type="region of interest" description="Disordered" evidence="1">
    <location>
        <begin position="244"/>
        <end position="433"/>
    </location>
</feature>
<evidence type="ECO:0000313" key="3">
    <source>
        <dbReference type="Proteomes" id="UP000554235"/>
    </source>
</evidence>
<feature type="compositionally biased region" description="Polar residues" evidence="1">
    <location>
        <begin position="416"/>
        <end position="433"/>
    </location>
</feature>